<name>A0A852V988_9ACTN</name>
<dbReference type="EMBL" id="JACCCO010000004">
    <property type="protein sequence ID" value="NYF44660.1"/>
    <property type="molecule type" value="Genomic_DNA"/>
</dbReference>
<sequence length="383" mass="41760">MSRCARLTTGVGVDKPALNSRYDRPDPDEAIPGHLARTPSRPFWLRAIEEDDDARHRRRDWWATTMTVVWQLATRTGRDLVTCPGLGATWRVLAEAAGVSRTTLSDRLRWLRRRGYLFVLVPGSTPQYRSGTLCGLLDDGLGNLAAEYVLTVPAELVAGLDAQELSEVFPAPDTAAADDWRDVPWPAETLPVEESRTPPVALADVGAERDATPGAGARDARAIPHLGWLATATPGTKAEMLRACERLRAEDATLRKVSARHLRSLLRPLFAAGATPRDVQHALNREPDGRIWAVSRDLYAPAGWVRWRVRAWVAEDGTLRAPLPSQVAAAADRARRAEQAARAADWARRQATRAAPGGGYAAAARAELDAALGRLAARRVRAA</sequence>
<accession>A0A852V988</accession>
<dbReference type="RefSeq" id="WP_179829153.1">
    <property type="nucleotide sequence ID" value="NZ_JACCCO010000004.1"/>
</dbReference>
<dbReference type="AlphaFoldDB" id="A0A852V988"/>
<gene>
    <name evidence="1" type="ORF">HDA43_006902</name>
</gene>
<organism evidence="1 2">
    <name type="scientific">Streptosporangium sandarakinum</name>
    <dbReference type="NCBI Taxonomy" id="1260955"/>
    <lineage>
        <taxon>Bacteria</taxon>
        <taxon>Bacillati</taxon>
        <taxon>Actinomycetota</taxon>
        <taxon>Actinomycetes</taxon>
        <taxon>Streptosporangiales</taxon>
        <taxon>Streptosporangiaceae</taxon>
        <taxon>Streptosporangium</taxon>
    </lineage>
</organism>
<evidence type="ECO:0000313" key="1">
    <source>
        <dbReference type="EMBL" id="NYF44660.1"/>
    </source>
</evidence>
<proteinExistence type="predicted"/>
<dbReference type="Proteomes" id="UP000576393">
    <property type="component" value="Unassembled WGS sequence"/>
</dbReference>
<comment type="caution">
    <text evidence="1">The sequence shown here is derived from an EMBL/GenBank/DDBJ whole genome shotgun (WGS) entry which is preliminary data.</text>
</comment>
<dbReference type="SUPFAM" id="SSF46785">
    <property type="entry name" value="Winged helix' DNA-binding domain"/>
    <property type="match status" value="1"/>
</dbReference>
<evidence type="ECO:0000313" key="2">
    <source>
        <dbReference type="Proteomes" id="UP000576393"/>
    </source>
</evidence>
<protein>
    <submittedName>
        <fullName evidence="1">Uncharacterized protein</fullName>
    </submittedName>
</protein>
<reference evidence="1 2" key="1">
    <citation type="submission" date="2020-07" db="EMBL/GenBank/DDBJ databases">
        <title>Sequencing the genomes of 1000 actinobacteria strains.</title>
        <authorList>
            <person name="Klenk H.-P."/>
        </authorList>
    </citation>
    <scope>NUCLEOTIDE SEQUENCE [LARGE SCALE GENOMIC DNA]</scope>
    <source>
        <strain evidence="1 2">DSM 45763</strain>
    </source>
</reference>
<keyword evidence="2" id="KW-1185">Reference proteome</keyword>
<dbReference type="InterPro" id="IPR036390">
    <property type="entry name" value="WH_DNA-bd_sf"/>
</dbReference>